<dbReference type="HOGENOM" id="CLU_2993707_0_0_0"/>
<reference evidence="1 2" key="1">
    <citation type="journal article" date="2003" name="Proc. Natl. Acad. Sci. U.S.A.">
        <title>Complete genome sequence of the marine planctomycete Pirellula sp. strain 1.</title>
        <authorList>
            <person name="Gloeckner F.O."/>
            <person name="Kube M."/>
            <person name="Bauer M."/>
            <person name="Teeling H."/>
            <person name="Lombardot T."/>
            <person name="Ludwig W."/>
            <person name="Gade D."/>
            <person name="Beck A."/>
            <person name="Borzym K."/>
            <person name="Heitmann K."/>
            <person name="Rabus R."/>
            <person name="Schlesner H."/>
            <person name="Amann R."/>
            <person name="Reinhardt R."/>
        </authorList>
    </citation>
    <scope>NUCLEOTIDE SEQUENCE [LARGE SCALE GENOMIC DNA]</scope>
    <source>
        <strain evidence="2">DSM 10527 / NCIMB 13988 / SH1</strain>
    </source>
</reference>
<dbReference type="InParanoid" id="Q7UL80"/>
<evidence type="ECO:0000313" key="2">
    <source>
        <dbReference type="Proteomes" id="UP000001025"/>
    </source>
</evidence>
<dbReference type="Proteomes" id="UP000001025">
    <property type="component" value="Chromosome"/>
</dbReference>
<dbReference type="STRING" id="243090.RB9669"/>
<dbReference type="EMBL" id="BX294150">
    <property type="protein sequence ID" value="CAD76397.1"/>
    <property type="molecule type" value="Genomic_DNA"/>
</dbReference>
<sequence length="57" mass="6564">MLTERPRSATWSLAPSVEHHPETAAGCQRWFDRSGTPRGWAWTSSLSPREIWLHAMM</sequence>
<proteinExistence type="predicted"/>
<evidence type="ECO:0000313" key="1">
    <source>
        <dbReference type="EMBL" id="CAD76397.1"/>
    </source>
</evidence>
<keyword evidence="2" id="KW-1185">Reference proteome</keyword>
<dbReference type="AlphaFoldDB" id="Q7UL80"/>
<gene>
    <name evidence="1" type="ordered locus">RB9669</name>
</gene>
<accession>Q7UL80</accession>
<organism evidence="1 2">
    <name type="scientific">Rhodopirellula baltica (strain DSM 10527 / NCIMB 13988 / SH1)</name>
    <dbReference type="NCBI Taxonomy" id="243090"/>
    <lineage>
        <taxon>Bacteria</taxon>
        <taxon>Pseudomonadati</taxon>
        <taxon>Planctomycetota</taxon>
        <taxon>Planctomycetia</taxon>
        <taxon>Pirellulales</taxon>
        <taxon>Pirellulaceae</taxon>
        <taxon>Rhodopirellula</taxon>
    </lineage>
</organism>
<protein>
    <submittedName>
        <fullName evidence="1">Uncharacterized protein</fullName>
    </submittedName>
</protein>
<dbReference type="EnsemblBacteria" id="CAD76397">
    <property type="protein sequence ID" value="CAD76397"/>
    <property type="gene ID" value="RB9669"/>
</dbReference>
<dbReference type="KEGG" id="rba:RB9669"/>
<name>Q7UL80_RHOBA</name>